<keyword evidence="1" id="KW-1133">Transmembrane helix</keyword>
<dbReference type="Proteomes" id="UP001564657">
    <property type="component" value="Unassembled WGS sequence"/>
</dbReference>
<comment type="caution">
    <text evidence="2">The sequence shown here is derived from an EMBL/GenBank/DDBJ whole genome shotgun (WGS) entry which is preliminary data.</text>
</comment>
<keyword evidence="1" id="KW-0472">Membrane</keyword>
<evidence type="ECO:0000256" key="1">
    <source>
        <dbReference type="SAM" id="Phobius"/>
    </source>
</evidence>
<evidence type="ECO:0000313" key="3">
    <source>
        <dbReference type="Proteomes" id="UP001564657"/>
    </source>
</evidence>
<feature type="transmembrane region" description="Helical" evidence="1">
    <location>
        <begin position="41"/>
        <end position="59"/>
    </location>
</feature>
<keyword evidence="1" id="KW-0812">Transmembrane</keyword>
<evidence type="ECO:0000313" key="2">
    <source>
        <dbReference type="EMBL" id="MEY8000110.1"/>
    </source>
</evidence>
<sequence length="62" mass="7035">MLFLGIFIMGWATYFYLRVNLGAGPRDGLMEVLVKKSNMPVWLIRSIIEGSVLIIRYFLGGP</sequence>
<dbReference type="Pfam" id="PF19700">
    <property type="entry name" value="DUF6198"/>
    <property type="match status" value="1"/>
</dbReference>
<reference evidence="2 3" key="1">
    <citation type="submission" date="2024-08" db="EMBL/GenBank/DDBJ databases">
        <title>Clostridium lapicellarii sp. nov., and Clostridium renhuaiense sp. nov., two species isolated from the mud in a fermentation cellar used for producing sauce-flavour Chinese liquors.</title>
        <authorList>
            <person name="Yang F."/>
            <person name="Wang H."/>
            <person name="Chen L.Q."/>
            <person name="Zhou N."/>
            <person name="Lu J.J."/>
            <person name="Pu X.X."/>
            <person name="Wan B."/>
            <person name="Wang L."/>
            <person name="Liu S.J."/>
        </authorList>
    </citation>
    <scope>NUCLEOTIDE SEQUENCE [LARGE SCALE GENOMIC DNA]</scope>
    <source>
        <strain evidence="2 3">MT-5</strain>
    </source>
</reference>
<gene>
    <name evidence="2" type="ORF">AB8U03_07845</name>
</gene>
<protein>
    <submittedName>
        <fullName evidence="2">Uncharacterized protein</fullName>
    </submittedName>
</protein>
<organism evidence="2 3">
    <name type="scientific">Clostridium moutaii</name>
    <dbReference type="NCBI Taxonomy" id="3240932"/>
    <lineage>
        <taxon>Bacteria</taxon>
        <taxon>Bacillati</taxon>
        <taxon>Bacillota</taxon>
        <taxon>Clostridia</taxon>
        <taxon>Eubacteriales</taxon>
        <taxon>Clostridiaceae</taxon>
        <taxon>Clostridium</taxon>
    </lineage>
</organism>
<dbReference type="InterPro" id="IPR038750">
    <property type="entry name" value="YczE/YyaS-like"/>
</dbReference>
<accession>A0ABV4BMV3</accession>
<keyword evidence="3" id="KW-1185">Reference proteome</keyword>
<proteinExistence type="predicted"/>
<name>A0ABV4BMV3_9CLOT</name>
<dbReference type="EMBL" id="JBGEWD010000006">
    <property type="protein sequence ID" value="MEY8000110.1"/>
    <property type="molecule type" value="Genomic_DNA"/>
</dbReference>